<accession>A0A8J3Z547</accession>
<gene>
    <name evidence="5" type="ORF">Vau01_052250</name>
</gene>
<keyword evidence="1" id="KW-0808">Transferase</keyword>
<dbReference type="Gene3D" id="3.30.565.10">
    <property type="entry name" value="Histidine kinase-like ATPase, C-terminal domain"/>
    <property type="match status" value="1"/>
</dbReference>
<comment type="caution">
    <text evidence="5">The sequence shown here is derived from an EMBL/GenBank/DDBJ whole genome shotgun (WGS) entry which is preliminary data.</text>
</comment>
<evidence type="ECO:0000313" key="5">
    <source>
        <dbReference type="EMBL" id="GIJ57709.1"/>
    </source>
</evidence>
<keyword evidence="2 5" id="KW-0418">Kinase</keyword>
<dbReference type="GO" id="GO:0016301">
    <property type="term" value="F:kinase activity"/>
    <property type="evidence" value="ECO:0007669"/>
    <property type="project" value="UniProtKB-KW"/>
</dbReference>
<dbReference type="InterPro" id="IPR036890">
    <property type="entry name" value="HATPase_C_sf"/>
</dbReference>
<keyword evidence="4" id="KW-0472">Membrane</keyword>
<dbReference type="GO" id="GO:0000160">
    <property type="term" value="P:phosphorelay signal transduction system"/>
    <property type="evidence" value="ECO:0007669"/>
    <property type="project" value="UniProtKB-KW"/>
</dbReference>
<dbReference type="EMBL" id="BOPG01000033">
    <property type="protein sequence ID" value="GIJ57709.1"/>
    <property type="molecule type" value="Genomic_DNA"/>
</dbReference>
<dbReference type="AlphaFoldDB" id="A0A8J3Z547"/>
<evidence type="ECO:0000256" key="3">
    <source>
        <dbReference type="ARBA" id="ARBA00023012"/>
    </source>
</evidence>
<feature type="transmembrane region" description="Helical" evidence="4">
    <location>
        <begin position="36"/>
        <end position="54"/>
    </location>
</feature>
<dbReference type="InterPro" id="IPR050482">
    <property type="entry name" value="Sensor_HK_TwoCompSys"/>
</dbReference>
<protein>
    <submittedName>
        <fullName evidence="5">Histidine kinase</fullName>
    </submittedName>
</protein>
<dbReference type="SUPFAM" id="SSF55874">
    <property type="entry name" value="ATPase domain of HSP90 chaperone/DNA topoisomerase II/histidine kinase"/>
    <property type="match status" value="1"/>
</dbReference>
<keyword evidence="4" id="KW-1133">Transmembrane helix</keyword>
<dbReference type="Proteomes" id="UP000612585">
    <property type="component" value="Unassembled WGS sequence"/>
</dbReference>
<reference evidence="5" key="1">
    <citation type="submission" date="2021-01" db="EMBL/GenBank/DDBJ databases">
        <title>Whole genome shotgun sequence of Virgisporangium aurantiacum NBRC 16421.</title>
        <authorList>
            <person name="Komaki H."/>
            <person name="Tamura T."/>
        </authorList>
    </citation>
    <scope>NUCLEOTIDE SEQUENCE</scope>
    <source>
        <strain evidence="5">NBRC 16421</strain>
    </source>
</reference>
<keyword evidence="3" id="KW-0902">Two-component regulatory system</keyword>
<name>A0A8J3Z547_9ACTN</name>
<keyword evidence="6" id="KW-1185">Reference proteome</keyword>
<evidence type="ECO:0000256" key="2">
    <source>
        <dbReference type="ARBA" id="ARBA00022777"/>
    </source>
</evidence>
<feature type="transmembrane region" description="Helical" evidence="4">
    <location>
        <begin position="114"/>
        <end position="135"/>
    </location>
</feature>
<dbReference type="PANTHER" id="PTHR24421">
    <property type="entry name" value="NITRATE/NITRITE SENSOR PROTEIN NARX-RELATED"/>
    <property type="match status" value="1"/>
</dbReference>
<organism evidence="5 6">
    <name type="scientific">Virgisporangium aurantiacum</name>
    <dbReference type="NCBI Taxonomy" id="175570"/>
    <lineage>
        <taxon>Bacteria</taxon>
        <taxon>Bacillati</taxon>
        <taxon>Actinomycetota</taxon>
        <taxon>Actinomycetes</taxon>
        <taxon>Micromonosporales</taxon>
        <taxon>Micromonosporaceae</taxon>
        <taxon>Virgisporangium</taxon>
    </lineage>
</organism>
<evidence type="ECO:0000256" key="1">
    <source>
        <dbReference type="ARBA" id="ARBA00022679"/>
    </source>
</evidence>
<proteinExistence type="predicted"/>
<evidence type="ECO:0000256" key="4">
    <source>
        <dbReference type="SAM" id="Phobius"/>
    </source>
</evidence>
<feature type="transmembrane region" description="Helical" evidence="4">
    <location>
        <begin position="89"/>
        <end position="108"/>
    </location>
</feature>
<dbReference type="CDD" id="cd16917">
    <property type="entry name" value="HATPase_UhpB-NarQ-NarX-like"/>
    <property type="match status" value="1"/>
</dbReference>
<keyword evidence="4" id="KW-0812">Transmembrane</keyword>
<feature type="transmembrane region" description="Helical" evidence="4">
    <location>
        <begin position="165"/>
        <end position="186"/>
    </location>
</feature>
<evidence type="ECO:0000313" key="6">
    <source>
        <dbReference type="Proteomes" id="UP000612585"/>
    </source>
</evidence>
<sequence>MVAVARIEAPVESVIERRVLDSSGVPIQRTTARISVGMKVAVVLASIALTPLAVLPPVTWRSLLISLAALAGWTAVYSRVALRRGLTPWLVGGDLAFTAGVCLLIGKLVPVHQITAGSSWVAVLLSVCIISVGLAWPWWASVPAGFAVVMTYVIGSGVSRAPDGGAAHGVVGATQVVAVAAVMVLVRRARRTADAAFRAECDLRRGATLETERRADERRQLRLLHDTALSTLTMVAAGAIDRSSTRLRTWASCDLETLRGFVEEWPDGAVSLDDQLRDMIEALPAGIRVRQCMERCVVPGPVCAAFVFAGREALINAARHAGVDDADLTLIHVDGLVRLVVEDRGAGFDPLAVPAHRHGIRSSITERLLDVGGTATLTGGPGKGTRWTLEWEDG</sequence>
<dbReference type="PANTHER" id="PTHR24421:SF61">
    <property type="entry name" value="OXYGEN SENSOR HISTIDINE KINASE NREB"/>
    <property type="match status" value="1"/>
</dbReference>